<gene>
    <name evidence="2" type="ORF">UFOVP612_31</name>
</gene>
<evidence type="ECO:0000256" key="1">
    <source>
        <dbReference type="SAM" id="MobiDB-lite"/>
    </source>
</evidence>
<dbReference type="EMBL" id="LR796574">
    <property type="protein sequence ID" value="CAB4152885.1"/>
    <property type="molecule type" value="Genomic_DNA"/>
</dbReference>
<evidence type="ECO:0000313" key="2">
    <source>
        <dbReference type="EMBL" id="CAB4152885.1"/>
    </source>
</evidence>
<feature type="compositionally biased region" description="Acidic residues" evidence="1">
    <location>
        <begin position="102"/>
        <end position="116"/>
    </location>
</feature>
<protein>
    <submittedName>
        <fullName evidence="2">Uncharacterized protein</fullName>
    </submittedName>
</protein>
<proteinExistence type="predicted"/>
<feature type="region of interest" description="Disordered" evidence="1">
    <location>
        <begin position="92"/>
        <end position="116"/>
    </location>
</feature>
<accession>A0A6J5MZZ4</accession>
<reference evidence="2" key="1">
    <citation type="submission" date="2020-04" db="EMBL/GenBank/DDBJ databases">
        <authorList>
            <person name="Chiriac C."/>
            <person name="Salcher M."/>
            <person name="Ghai R."/>
            <person name="Kavagutti S V."/>
        </authorList>
    </citation>
    <scope>NUCLEOTIDE SEQUENCE</scope>
</reference>
<sequence length="116" mass="12263">MSLIQKSTAEKIANEIDAINTEAISFIKAMMSNAFAKANTAGEQQAIMNVFGTNAVNALTVYSTFHAALSALGQADGLSAPDFTVFQPQPDGTVIFVAPPEPEPEPEPEPITEPEP</sequence>
<organism evidence="2">
    <name type="scientific">uncultured Caudovirales phage</name>
    <dbReference type="NCBI Taxonomy" id="2100421"/>
    <lineage>
        <taxon>Viruses</taxon>
        <taxon>Duplodnaviria</taxon>
        <taxon>Heunggongvirae</taxon>
        <taxon>Uroviricota</taxon>
        <taxon>Caudoviricetes</taxon>
        <taxon>Peduoviridae</taxon>
        <taxon>Maltschvirus</taxon>
        <taxon>Maltschvirus maltsch</taxon>
    </lineage>
</organism>
<name>A0A6J5MZZ4_9CAUD</name>